<dbReference type="RefSeq" id="WP_056979797.1">
    <property type="nucleotide sequence ID" value="NZ_AZDZ01000019.1"/>
</dbReference>
<evidence type="ECO:0000313" key="3">
    <source>
        <dbReference type="Proteomes" id="UP000051248"/>
    </source>
</evidence>
<name>A0A0R1K6X8_9LACO</name>
<protein>
    <submittedName>
        <fullName evidence="2">Uncharacterized protein</fullName>
    </submittedName>
</protein>
<feature type="compositionally biased region" description="Basic and acidic residues" evidence="1">
    <location>
        <begin position="242"/>
        <end position="256"/>
    </location>
</feature>
<gene>
    <name evidence="2" type="ORF">FD03_GL001394</name>
</gene>
<accession>A0A0R1K6X8</accession>
<feature type="region of interest" description="Disordered" evidence="1">
    <location>
        <begin position="232"/>
        <end position="256"/>
    </location>
</feature>
<reference evidence="2 3" key="1">
    <citation type="journal article" date="2015" name="Genome Announc.">
        <title>Expanding the biotechnology potential of lactobacilli through comparative genomics of 213 strains and associated genera.</title>
        <authorList>
            <person name="Sun Z."/>
            <person name="Harris H.M."/>
            <person name="McCann A."/>
            <person name="Guo C."/>
            <person name="Argimon S."/>
            <person name="Zhang W."/>
            <person name="Yang X."/>
            <person name="Jeffery I.B."/>
            <person name="Cooney J.C."/>
            <person name="Kagawa T.F."/>
            <person name="Liu W."/>
            <person name="Song Y."/>
            <person name="Salvetti E."/>
            <person name="Wrobel A."/>
            <person name="Rasinkangas P."/>
            <person name="Parkhill J."/>
            <person name="Rea M.C."/>
            <person name="O'Sullivan O."/>
            <person name="Ritari J."/>
            <person name="Douillard F.P."/>
            <person name="Paul Ross R."/>
            <person name="Yang R."/>
            <person name="Briner A.E."/>
            <person name="Felis G.E."/>
            <person name="de Vos W.M."/>
            <person name="Barrangou R."/>
            <person name="Klaenhammer T.R."/>
            <person name="Caufield P.W."/>
            <person name="Cui Y."/>
            <person name="Zhang H."/>
            <person name="O'Toole P.W."/>
        </authorList>
    </citation>
    <scope>NUCLEOTIDE SEQUENCE [LARGE SCALE GENOMIC DNA]</scope>
    <source>
        <strain evidence="2 3">DSM 19682</strain>
    </source>
</reference>
<dbReference type="AlphaFoldDB" id="A0A0R1K6X8"/>
<proteinExistence type="predicted"/>
<comment type="caution">
    <text evidence="2">The sequence shown here is derived from an EMBL/GenBank/DDBJ whole genome shotgun (WGS) entry which is preliminary data.</text>
</comment>
<sequence length="280" mass="32516">MDWGNIADWANVLVTAIGFAGAVFSFRESKDSDLGVSLSDAKSQGYKTHGYEVMVTNNSDDHLILENHFDSSENGFKQFCRNSISGKNIKYPYLIDGNFINKRIVKAHEVAELWAFQPYLLDYLSGEDHIIKTTKDNPKEANKERRSVMKANAGKKHPVLRLEFEDMGKNYRYRWYMPKWIRNRYIVMLFLDDNDYVKYEVHFHKFRKSCRRCKNPDREVLADSVFYPDKPASTDNANSVNDKPEAVKIPKSTGKLDDSCLSKQDYEKLNKLKTVKNNRN</sequence>
<dbReference type="OrthoDB" id="9983602at2"/>
<evidence type="ECO:0000313" key="2">
    <source>
        <dbReference type="EMBL" id="KRK79032.1"/>
    </source>
</evidence>
<dbReference type="Proteomes" id="UP000051248">
    <property type="component" value="Unassembled WGS sequence"/>
</dbReference>
<dbReference type="PATRIC" id="fig|1423775.4.peg.1424"/>
<dbReference type="EMBL" id="AZDZ01000019">
    <property type="protein sequence ID" value="KRK79032.1"/>
    <property type="molecule type" value="Genomic_DNA"/>
</dbReference>
<dbReference type="STRING" id="1423775.FD03_GL001394"/>
<evidence type="ECO:0000256" key="1">
    <source>
        <dbReference type="SAM" id="MobiDB-lite"/>
    </source>
</evidence>
<keyword evidence="3" id="KW-1185">Reference proteome</keyword>
<organism evidence="2 3">
    <name type="scientific">Companilactobacillus nodensis DSM 19682 = JCM 14932 = NBRC 107160</name>
    <dbReference type="NCBI Taxonomy" id="1423775"/>
    <lineage>
        <taxon>Bacteria</taxon>
        <taxon>Bacillati</taxon>
        <taxon>Bacillota</taxon>
        <taxon>Bacilli</taxon>
        <taxon>Lactobacillales</taxon>
        <taxon>Lactobacillaceae</taxon>
        <taxon>Companilactobacillus</taxon>
    </lineage>
</organism>